<protein>
    <recommendedName>
        <fullName evidence="3">Reverse transcriptase zinc-binding domain-containing protein</fullName>
    </recommendedName>
</protein>
<sequence>LTRDLEKWERLDWHGISNRLAWKALVNILRQRCATTTFRKADGKEEWSLMDKGRSVAKQLTERNEVQTITPITDQRFNLSGVRLSDLSQRLAYRMIRLRHKSKRPATRHNLESIIDNLVSKGEGGTKEDEIWTSLRVIEIRKPVQDFLWKCIHNAHRCGAFWKNIPDYEDRALCSHCGDLETMEHIMVQCQAPGRDTVWDLAGKIWEMKQAEWTRPSYTEIIGVGLQKWYTPKMKRRPTAERFWRILISESAYLIWCLRCERAIGHSDDTNWKHTEKEINARWTSTLNKRLHLEMAMTHRRFGRQALRKDTILGTWRGTLRDERALPDDW</sequence>
<evidence type="ECO:0008006" key="3">
    <source>
        <dbReference type="Google" id="ProtNLM"/>
    </source>
</evidence>
<name>A0ABQ8K4J9_9APHY</name>
<organism evidence="1 2">
    <name type="scientific">Rhodofomes roseus</name>
    <dbReference type="NCBI Taxonomy" id="34475"/>
    <lineage>
        <taxon>Eukaryota</taxon>
        <taxon>Fungi</taxon>
        <taxon>Dikarya</taxon>
        <taxon>Basidiomycota</taxon>
        <taxon>Agaricomycotina</taxon>
        <taxon>Agaricomycetes</taxon>
        <taxon>Polyporales</taxon>
        <taxon>Rhodofomes</taxon>
    </lineage>
</organism>
<dbReference type="GeneID" id="72000566"/>
<proteinExistence type="predicted"/>
<evidence type="ECO:0000313" key="2">
    <source>
        <dbReference type="Proteomes" id="UP000814176"/>
    </source>
</evidence>
<comment type="caution">
    <text evidence="1">The sequence shown here is derived from an EMBL/GenBank/DDBJ whole genome shotgun (WGS) entry which is preliminary data.</text>
</comment>
<accession>A0ABQ8K4J9</accession>
<feature type="non-terminal residue" evidence="1">
    <location>
        <position position="330"/>
    </location>
</feature>
<reference evidence="1 2" key="1">
    <citation type="journal article" date="2021" name="Environ. Microbiol.">
        <title>Gene family expansions and transcriptome signatures uncover fungal adaptations to wood decay.</title>
        <authorList>
            <person name="Hage H."/>
            <person name="Miyauchi S."/>
            <person name="Viragh M."/>
            <person name="Drula E."/>
            <person name="Min B."/>
            <person name="Chaduli D."/>
            <person name="Navarro D."/>
            <person name="Favel A."/>
            <person name="Norest M."/>
            <person name="Lesage-Meessen L."/>
            <person name="Balint B."/>
            <person name="Merenyi Z."/>
            <person name="de Eugenio L."/>
            <person name="Morin E."/>
            <person name="Martinez A.T."/>
            <person name="Baldrian P."/>
            <person name="Stursova M."/>
            <person name="Martinez M.J."/>
            <person name="Novotny C."/>
            <person name="Magnuson J.K."/>
            <person name="Spatafora J.W."/>
            <person name="Maurice S."/>
            <person name="Pangilinan J."/>
            <person name="Andreopoulos W."/>
            <person name="LaButti K."/>
            <person name="Hundley H."/>
            <person name="Na H."/>
            <person name="Kuo A."/>
            <person name="Barry K."/>
            <person name="Lipzen A."/>
            <person name="Henrissat B."/>
            <person name="Riley R."/>
            <person name="Ahrendt S."/>
            <person name="Nagy L.G."/>
            <person name="Grigoriev I.V."/>
            <person name="Martin F."/>
            <person name="Rosso M.N."/>
        </authorList>
    </citation>
    <scope>NUCLEOTIDE SEQUENCE [LARGE SCALE GENOMIC DNA]</scope>
    <source>
        <strain evidence="1 2">CIRM-BRFM 1785</strain>
    </source>
</reference>
<dbReference type="Proteomes" id="UP000814176">
    <property type="component" value="Unassembled WGS sequence"/>
</dbReference>
<dbReference type="EMBL" id="JADCUA010000024">
    <property type="protein sequence ID" value="KAH9831844.1"/>
    <property type="molecule type" value="Genomic_DNA"/>
</dbReference>
<dbReference type="RefSeq" id="XP_047774941.1">
    <property type="nucleotide sequence ID" value="XM_047919834.1"/>
</dbReference>
<keyword evidence="2" id="KW-1185">Reference proteome</keyword>
<evidence type="ECO:0000313" key="1">
    <source>
        <dbReference type="EMBL" id="KAH9831844.1"/>
    </source>
</evidence>
<gene>
    <name evidence="1" type="ORF">C8Q71DRAFT_688575</name>
</gene>
<feature type="non-terminal residue" evidence="1">
    <location>
        <position position="1"/>
    </location>
</feature>